<dbReference type="InterPro" id="IPR043472">
    <property type="entry name" value="Macro_dom-like"/>
</dbReference>
<dbReference type="PANTHER" id="PTHR11106:SF93">
    <property type="entry name" value="ADP-RIBOSE GLYCOHYDROLASE MACROD1"/>
    <property type="match status" value="1"/>
</dbReference>
<feature type="non-terminal residue" evidence="3">
    <location>
        <position position="216"/>
    </location>
</feature>
<dbReference type="SUPFAM" id="SSF52949">
    <property type="entry name" value="Macro domain-like"/>
    <property type="match status" value="1"/>
</dbReference>
<name>A0ABM4G8P2_9AVES</name>
<dbReference type="Gene3D" id="3.40.220.10">
    <property type="entry name" value="Leucine Aminopeptidase, subunit E, domain 1"/>
    <property type="match status" value="1"/>
</dbReference>
<evidence type="ECO:0000313" key="3">
    <source>
        <dbReference type="RefSeq" id="XP_067173557.1"/>
    </source>
</evidence>
<accession>A0ABM4G8P2</accession>
<dbReference type="InterPro" id="IPR002589">
    <property type="entry name" value="Macro_dom"/>
</dbReference>
<dbReference type="RefSeq" id="XP_067173557.1">
    <property type="nucleotide sequence ID" value="XM_067317456.1"/>
</dbReference>
<evidence type="ECO:0000259" key="1">
    <source>
        <dbReference type="PROSITE" id="PS51154"/>
    </source>
</evidence>
<dbReference type="SMART" id="SM00506">
    <property type="entry name" value="A1pp"/>
    <property type="match status" value="1"/>
</dbReference>
<keyword evidence="2" id="KW-1185">Reference proteome</keyword>
<dbReference type="GeneID" id="136996564"/>
<reference evidence="3" key="1">
    <citation type="submission" date="2025-08" db="UniProtKB">
        <authorList>
            <consortium name="RefSeq"/>
        </authorList>
    </citation>
    <scope>IDENTIFICATION</scope>
    <source>
        <tissue evidence="3">Blood</tissue>
    </source>
</reference>
<dbReference type="Pfam" id="PF01661">
    <property type="entry name" value="Macro"/>
    <property type="match status" value="1"/>
</dbReference>
<dbReference type="PROSITE" id="PS51154">
    <property type="entry name" value="MACRO"/>
    <property type="match status" value="1"/>
</dbReference>
<dbReference type="PANTHER" id="PTHR11106">
    <property type="entry name" value="GANGLIOSIDE INDUCED DIFFERENTIATION ASSOCIATED PROTEIN 2-RELATED"/>
    <property type="match status" value="1"/>
</dbReference>
<organism evidence="2 3">
    <name type="scientific">Apteryx mantelli</name>
    <name type="common">North Island brown kiwi</name>
    <dbReference type="NCBI Taxonomy" id="2696672"/>
    <lineage>
        <taxon>Eukaryota</taxon>
        <taxon>Metazoa</taxon>
        <taxon>Chordata</taxon>
        <taxon>Craniata</taxon>
        <taxon>Vertebrata</taxon>
        <taxon>Euteleostomi</taxon>
        <taxon>Archelosauria</taxon>
        <taxon>Archosauria</taxon>
        <taxon>Dinosauria</taxon>
        <taxon>Saurischia</taxon>
        <taxon>Theropoda</taxon>
        <taxon>Coelurosauria</taxon>
        <taxon>Aves</taxon>
        <taxon>Palaeognathae</taxon>
        <taxon>Apterygiformes</taxon>
        <taxon>Apterygidae</taxon>
        <taxon>Apteryx</taxon>
    </lineage>
</organism>
<sequence>MAAKVDLVTATDWRAPAAFLQGLSPKQRRQHYFTRDFLALKSVEPWRRAGKGARAPLDETPRFPPAPALAEKLSLLRHDITRLEVDAIVNAANSSLLGGGGVDGCIHRAAGELLGAECRSLGGCETGGAKLTCGYRLPARYVIHAVGPVAGGQPGPTEEAQLESCYRSSLRLALEHRLRSVVSARVSHGPCTSLAQVLHTVHGLARVLHKPCTGLA</sequence>
<protein>
    <submittedName>
        <fullName evidence="3">LOW QUALITY PROTEIN: ADP-ribose glycohydrolase MACROD1-like</fullName>
    </submittedName>
</protein>
<evidence type="ECO:0000313" key="2">
    <source>
        <dbReference type="Proteomes" id="UP001652627"/>
    </source>
</evidence>
<dbReference type="Proteomes" id="UP001652627">
    <property type="component" value="Unplaced"/>
</dbReference>
<proteinExistence type="predicted"/>
<feature type="domain" description="Macro" evidence="1">
    <location>
        <begin position="60"/>
        <end position="216"/>
    </location>
</feature>
<gene>
    <name evidence="3" type="primary">LOC136996564</name>
</gene>